<name>A0ABX7NVM9_9BACT</name>
<dbReference type="EMBL" id="CP071090">
    <property type="protein sequence ID" value="QSQ22461.1"/>
    <property type="molecule type" value="Genomic_DNA"/>
</dbReference>
<reference evidence="2 3" key="1">
    <citation type="submission" date="2021-02" db="EMBL/GenBank/DDBJ databases">
        <title>De Novo genome assembly of isolated myxobacteria.</title>
        <authorList>
            <person name="Stevens D.C."/>
        </authorList>
    </citation>
    <scope>NUCLEOTIDE SEQUENCE [LARGE SCALE GENOMIC DNA]</scope>
    <source>
        <strain evidence="3">SCPEA02</strain>
    </source>
</reference>
<feature type="compositionally biased region" description="Polar residues" evidence="1">
    <location>
        <begin position="78"/>
        <end position="94"/>
    </location>
</feature>
<evidence type="ECO:0000313" key="2">
    <source>
        <dbReference type="EMBL" id="QSQ22461.1"/>
    </source>
</evidence>
<feature type="region of interest" description="Disordered" evidence="1">
    <location>
        <begin position="20"/>
        <end position="125"/>
    </location>
</feature>
<evidence type="ECO:0008006" key="4">
    <source>
        <dbReference type="Google" id="ProtNLM"/>
    </source>
</evidence>
<dbReference type="PROSITE" id="PS51257">
    <property type="entry name" value="PROKAR_LIPOPROTEIN"/>
    <property type="match status" value="1"/>
</dbReference>
<dbReference type="Gene3D" id="2.130.10.10">
    <property type="entry name" value="YVTN repeat-like/Quinoprotein amine dehydrogenase"/>
    <property type="match status" value="2"/>
</dbReference>
<protein>
    <recommendedName>
        <fullName evidence="4">Lipoprotein</fullName>
    </recommendedName>
</protein>
<gene>
    <name evidence="2" type="ORF">JY651_46345</name>
</gene>
<keyword evidence="3" id="KW-1185">Reference proteome</keyword>
<organism evidence="2 3">
    <name type="scientific">Pyxidicoccus parkwayensis</name>
    <dbReference type="NCBI Taxonomy" id="2813578"/>
    <lineage>
        <taxon>Bacteria</taxon>
        <taxon>Pseudomonadati</taxon>
        <taxon>Myxococcota</taxon>
        <taxon>Myxococcia</taxon>
        <taxon>Myxococcales</taxon>
        <taxon>Cystobacterineae</taxon>
        <taxon>Myxococcaceae</taxon>
        <taxon>Pyxidicoccus</taxon>
    </lineage>
</organism>
<evidence type="ECO:0000313" key="3">
    <source>
        <dbReference type="Proteomes" id="UP000662747"/>
    </source>
</evidence>
<dbReference type="SUPFAM" id="SSF63829">
    <property type="entry name" value="Calcium-dependent phosphotriesterase"/>
    <property type="match status" value="1"/>
</dbReference>
<sequence>MRWLGRSRWWAGLLGAALWTACGGSSKPEPRPAVEDPPGTPAEPSGEDTTPPPDDGEDPPPDEEDPPSHEDTDAGTPDSGTPDSGTPDSGTPDSGTPDSGTPDAGTPPDGGPVGTGEPVPPNAKDWRFLGAAEGAPREVLGVTEDEGGNLWVAGGEDGLCLLRPGEDKFRCYTLADGLHPWAAWKGKDPAPEKRYLKVIAVTGGPSGTVWVGYQGQPNCESEFYKAPGEFEDPAVFKSGDADRVLLQSDGSLRVVHYDIHSVEHTVPGYGHREKLCTVNRIVWDKQRNSLWFASNHGLAWAEPNYQGGTECQDPAIRAANEWVYIYKDSAGNETGRETRQRCKFGVMEHVHPAIQMSDDASEDHRLAGDVWGVAVRPDGDVWMGTHIRSSRFKIMTNEVGHVGTGAPWNFEMARKQSEEKKYKANRIDIWPDAVAEPQVPTKEQRKDDLVSDLVLMPDGTVWFSSFAWGLAKMTDAGVVTAYYLAGDSDRFISSLERDTRDGSLWIGHRWGRGLMRMHKEGEFVSHNSVLGNLAGLPIWDIQTVGSGDSRKVLVAFSAYRDASGNIVHRGAVGIYTGK</sequence>
<feature type="compositionally biased region" description="Low complexity" evidence="1">
    <location>
        <begin position="95"/>
        <end position="107"/>
    </location>
</feature>
<feature type="compositionally biased region" description="Acidic residues" evidence="1">
    <location>
        <begin position="54"/>
        <end position="65"/>
    </location>
</feature>
<dbReference type="Proteomes" id="UP000662747">
    <property type="component" value="Chromosome"/>
</dbReference>
<proteinExistence type="predicted"/>
<dbReference type="InterPro" id="IPR015943">
    <property type="entry name" value="WD40/YVTN_repeat-like_dom_sf"/>
</dbReference>
<evidence type="ECO:0000256" key="1">
    <source>
        <dbReference type="SAM" id="MobiDB-lite"/>
    </source>
</evidence>
<accession>A0ABX7NVM9</accession>